<evidence type="ECO:0000313" key="2">
    <source>
        <dbReference type="Proteomes" id="UP000305681"/>
    </source>
</evidence>
<organism evidence="1 2">
    <name type="scientific">Janthinobacterium lividum</name>
    <dbReference type="NCBI Taxonomy" id="29581"/>
    <lineage>
        <taxon>Bacteria</taxon>
        <taxon>Pseudomonadati</taxon>
        <taxon>Pseudomonadota</taxon>
        <taxon>Betaproteobacteria</taxon>
        <taxon>Burkholderiales</taxon>
        <taxon>Oxalobacteraceae</taxon>
        <taxon>Janthinobacterium</taxon>
    </lineage>
</organism>
<comment type="caution">
    <text evidence="1">The sequence shown here is derived from an EMBL/GenBank/DDBJ whole genome shotgun (WGS) entry which is preliminary data.</text>
</comment>
<evidence type="ECO:0000313" key="1">
    <source>
        <dbReference type="EMBL" id="TNC77885.1"/>
    </source>
</evidence>
<sequence length="99" mass="11414">MKKTTTRRKPKPPAAYFSYQLRQPAVDLFGEIAVIEDDLYDWVASVAPLHLSPRAFANYVRGYDVAAKVRHAKLHDLFDTIKDRLSHPWHARLAMHAIM</sequence>
<reference evidence="1 2" key="1">
    <citation type="submission" date="2019-06" db="EMBL/GenBank/DDBJ databases">
        <title>Genome sequence of Janthinobacterium lividum UCD_MED1.</title>
        <authorList>
            <person name="De Leon M.E."/>
            <person name="Jospin G."/>
        </authorList>
    </citation>
    <scope>NUCLEOTIDE SEQUENCE [LARGE SCALE GENOMIC DNA]</scope>
    <source>
        <strain evidence="1 2">UCD_MED1</strain>
    </source>
</reference>
<dbReference type="AlphaFoldDB" id="A0A5C4NVV6"/>
<dbReference type="RefSeq" id="WP_139089010.1">
    <property type="nucleotide sequence ID" value="NZ_VDGE01000001.1"/>
</dbReference>
<dbReference type="EMBL" id="VDGE01000001">
    <property type="protein sequence ID" value="TNC77885.1"/>
    <property type="molecule type" value="Genomic_DNA"/>
</dbReference>
<gene>
    <name evidence="1" type="ORF">FHI69_00860</name>
</gene>
<protein>
    <submittedName>
        <fullName evidence="1">Uncharacterized protein</fullName>
    </submittedName>
</protein>
<accession>A0A5C4NVV6</accession>
<proteinExistence type="predicted"/>
<name>A0A5C4NVV6_9BURK</name>
<dbReference type="Proteomes" id="UP000305681">
    <property type="component" value="Unassembled WGS sequence"/>
</dbReference>